<sequence>MKHRSWIKNYERNFEQLAKEIGDLRYDTLAEFLRLLSQKIEQDGQQDRSRGRTQLADSLQRAAANLEESAESIELAWRISEPFMYPPDIIQKIRQEFVDREKVREALKLISAYSLYWDGAESFRLVRCLLHGTHGNLQQLRKNIDLARMDWRDLIIQAEYEGGTQQLRNYNHPFGEAEMLPDDPI</sequence>
<protein>
    <submittedName>
        <fullName evidence="1">Uncharacterized protein</fullName>
    </submittedName>
</protein>
<dbReference type="OrthoDB" id="1494730at2"/>
<reference evidence="1 2" key="1">
    <citation type="submission" date="2017-10" db="EMBL/GenBank/DDBJ databases">
        <title>The draft genome sequence of Lewinella nigricans NBRC 102662.</title>
        <authorList>
            <person name="Wang K."/>
        </authorList>
    </citation>
    <scope>NUCLEOTIDE SEQUENCE [LARGE SCALE GENOMIC DNA]</scope>
    <source>
        <strain evidence="1 2">NBRC 102662</strain>
    </source>
</reference>
<accession>A0A2D0N1R2</accession>
<organism evidence="1 2">
    <name type="scientific">Flavilitoribacter nigricans (strain ATCC 23147 / DSM 23189 / NBRC 102662 / NCIMB 1420 / SS-2)</name>
    <name type="common">Lewinella nigricans</name>
    <dbReference type="NCBI Taxonomy" id="1122177"/>
    <lineage>
        <taxon>Bacteria</taxon>
        <taxon>Pseudomonadati</taxon>
        <taxon>Bacteroidota</taxon>
        <taxon>Saprospiria</taxon>
        <taxon>Saprospirales</taxon>
        <taxon>Lewinellaceae</taxon>
        <taxon>Flavilitoribacter</taxon>
    </lineage>
</organism>
<gene>
    <name evidence="1" type="ORF">CRP01_31375</name>
</gene>
<dbReference type="Proteomes" id="UP000223913">
    <property type="component" value="Unassembled WGS sequence"/>
</dbReference>
<name>A0A2D0N1R2_FLAN2</name>
<keyword evidence="2" id="KW-1185">Reference proteome</keyword>
<dbReference type="RefSeq" id="WP_099154027.1">
    <property type="nucleotide sequence ID" value="NZ_PDUD01000039.1"/>
</dbReference>
<dbReference type="AlphaFoldDB" id="A0A2D0N1R2"/>
<evidence type="ECO:0000313" key="1">
    <source>
        <dbReference type="EMBL" id="PHN02482.1"/>
    </source>
</evidence>
<proteinExistence type="predicted"/>
<evidence type="ECO:0000313" key="2">
    <source>
        <dbReference type="Proteomes" id="UP000223913"/>
    </source>
</evidence>
<comment type="caution">
    <text evidence="1">The sequence shown here is derived from an EMBL/GenBank/DDBJ whole genome shotgun (WGS) entry which is preliminary data.</text>
</comment>
<dbReference type="EMBL" id="PDUD01000039">
    <property type="protein sequence ID" value="PHN02482.1"/>
    <property type="molecule type" value="Genomic_DNA"/>
</dbReference>